<dbReference type="GO" id="GO:0015628">
    <property type="term" value="P:protein secretion by the type II secretion system"/>
    <property type="evidence" value="ECO:0007669"/>
    <property type="project" value="TreeGrafter"/>
</dbReference>
<dbReference type="InterPro" id="IPR004509">
    <property type="entry name" value="Competence_ComEA_HhH"/>
</dbReference>
<dbReference type="RefSeq" id="WP_063216726.1">
    <property type="nucleotide sequence ID" value="NZ_CP015220.1"/>
</dbReference>
<dbReference type="AlphaFoldDB" id="A0A143QSM4"/>
<feature type="domain" description="Helix-hairpin-helix DNA-binding motif class 1" evidence="3">
    <location>
        <begin position="295"/>
        <end position="314"/>
    </location>
</feature>
<evidence type="ECO:0000256" key="1">
    <source>
        <dbReference type="SAM" id="MobiDB-lite"/>
    </source>
</evidence>
<dbReference type="InterPro" id="IPR003583">
    <property type="entry name" value="Hlx-hairpin-Hlx_DNA-bd_motif"/>
</dbReference>
<dbReference type="EMBL" id="CP015220">
    <property type="protein sequence ID" value="AMY25748.1"/>
    <property type="molecule type" value="Genomic_DNA"/>
</dbReference>
<feature type="compositionally biased region" description="Low complexity" evidence="1">
    <location>
        <begin position="133"/>
        <end position="145"/>
    </location>
</feature>
<evidence type="ECO:0000256" key="2">
    <source>
        <dbReference type="SAM" id="Phobius"/>
    </source>
</evidence>
<dbReference type="GO" id="GO:0015627">
    <property type="term" value="C:type II protein secretion system complex"/>
    <property type="evidence" value="ECO:0007669"/>
    <property type="project" value="TreeGrafter"/>
</dbReference>
<dbReference type="PANTHER" id="PTHR21180">
    <property type="entry name" value="ENDONUCLEASE/EXONUCLEASE/PHOSPHATASE FAMILY DOMAIN-CONTAINING PROTEIN 1"/>
    <property type="match status" value="1"/>
</dbReference>
<keyword evidence="2" id="KW-0812">Transmembrane</keyword>
<dbReference type="InterPro" id="IPR010994">
    <property type="entry name" value="RuvA_2-like"/>
</dbReference>
<dbReference type="GO" id="GO:0006281">
    <property type="term" value="P:DNA repair"/>
    <property type="evidence" value="ECO:0007669"/>
    <property type="project" value="InterPro"/>
</dbReference>
<feature type="compositionally biased region" description="Gly residues" evidence="1">
    <location>
        <begin position="232"/>
        <end position="242"/>
    </location>
</feature>
<evidence type="ECO:0000313" key="4">
    <source>
        <dbReference type="EMBL" id="AMY25748.1"/>
    </source>
</evidence>
<dbReference type="Gene3D" id="1.10.150.320">
    <property type="entry name" value="Photosystem II 12 kDa extrinsic protein"/>
    <property type="match status" value="1"/>
</dbReference>
<dbReference type="KEGG" id="rhs:A3Q41_04475"/>
<feature type="region of interest" description="Disordered" evidence="1">
    <location>
        <begin position="127"/>
        <end position="154"/>
    </location>
</feature>
<keyword evidence="2" id="KW-1133">Transmembrane helix</keyword>
<keyword evidence="2" id="KW-0472">Membrane</keyword>
<proteinExistence type="predicted"/>
<dbReference type="SUPFAM" id="SSF47781">
    <property type="entry name" value="RuvA domain 2-like"/>
    <property type="match status" value="1"/>
</dbReference>
<dbReference type="GO" id="GO:0003677">
    <property type="term" value="F:DNA binding"/>
    <property type="evidence" value="ECO:0007669"/>
    <property type="project" value="InterPro"/>
</dbReference>
<keyword evidence="5" id="KW-1185">Reference proteome</keyword>
<evidence type="ECO:0000259" key="3">
    <source>
        <dbReference type="SMART" id="SM00278"/>
    </source>
</evidence>
<feature type="region of interest" description="Disordered" evidence="1">
    <location>
        <begin position="224"/>
        <end position="249"/>
    </location>
</feature>
<dbReference type="InterPro" id="IPR019554">
    <property type="entry name" value="Soluble_ligand-bd"/>
</dbReference>
<dbReference type="OrthoDB" id="9758724at2"/>
<name>A0A143QSM4_RHOFA</name>
<protein>
    <submittedName>
        <fullName evidence="4">ComE operon protein 1</fullName>
    </submittedName>
</protein>
<dbReference type="SMART" id="SM00278">
    <property type="entry name" value="HhH1"/>
    <property type="match status" value="2"/>
</dbReference>
<accession>A0A143QSM4</accession>
<dbReference type="Pfam" id="PF12836">
    <property type="entry name" value="HHH_3"/>
    <property type="match status" value="1"/>
</dbReference>
<gene>
    <name evidence="4" type="primary">comEA</name>
    <name evidence="4" type="ORF">A3Q41_04475</name>
</gene>
<feature type="compositionally biased region" description="Basic and acidic residues" evidence="1">
    <location>
        <begin position="19"/>
        <end position="32"/>
    </location>
</feature>
<reference evidence="4 5" key="1">
    <citation type="journal article" date="2016" name="Genome Announc.">
        <title>Complete Genome and Plasmid Sequences for Rhodococcus fascians D188 and Draft Sequences for Rhodococcus Isolates PBTS 1 and PBTS 2.</title>
        <authorList>
            <person name="Stamler R.A."/>
            <person name="Vereecke D."/>
            <person name="Zhang Y."/>
            <person name="Schilkey F."/>
            <person name="Devitt N."/>
            <person name="Randall J.J."/>
        </authorList>
    </citation>
    <scope>NUCLEOTIDE SEQUENCE [LARGE SCALE GENOMIC DNA]</scope>
    <source>
        <strain evidence="4 5">PBTS2</strain>
    </source>
</reference>
<dbReference type="PANTHER" id="PTHR21180:SF32">
    <property type="entry name" value="ENDONUCLEASE_EXONUCLEASE_PHOSPHATASE FAMILY DOMAIN-CONTAINING PROTEIN 1"/>
    <property type="match status" value="1"/>
</dbReference>
<dbReference type="InterPro" id="IPR051675">
    <property type="entry name" value="Endo/Exo/Phosphatase_dom_1"/>
</dbReference>
<dbReference type="PATRIC" id="fig|1653479.3.peg.4530"/>
<feature type="region of interest" description="Disordered" evidence="1">
    <location>
        <begin position="1"/>
        <end position="69"/>
    </location>
</feature>
<feature type="transmembrane region" description="Helical" evidence="2">
    <location>
        <begin position="88"/>
        <end position="108"/>
    </location>
</feature>
<organism evidence="4 5">
    <name type="scientific">Rhodococcoides fascians</name>
    <name type="common">Rhodococcus fascians</name>
    <dbReference type="NCBI Taxonomy" id="1828"/>
    <lineage>
        <taxon>Bacteria</taxon>
        <taxon>Bacillati</taxon>
        <taxon>Actinomycetota</taxon>
        <taxon>Actinomycetes</taxon>
        <taxon>Mycobacteriales</taxon>
        <taxon>Nocardiaceae</taxon>
        <taxon>Rhodococcoides</taxon>
    </lineage>
</organism>
<feature type="domain" description="Helix-hairpin-helix DNA-binding motif class 1" evidence="3">
    <location>
        <begin position="265"/>
        <end position="284"/>
    </location>
</feature>
<reference evidence="5" key="2">
    <citation type="submission" date="2016-04" db="EMBL/GenBank/DDBJ databases">
        <title>Complete Genome and Plasmid Sequences for Rhodococcus fascians D188 and Draft Sequences for Rhodococcus spp. Isolates PBTS 1 and PBTS 2.</title>
        <authorList>
            <person name="Stamer R."/>
            <person name="Vereecke D."/>
            <person name="Zhang Y."/>
            <person name="Schilkey F."/>
            <person name="Devitt N."/>
            <person name="Randall J."/>
        </authorList>
    </citation>
    <scope>NUCLEOTIDE SEQUENCE [LARGE SCALE GENOMIC DNA]</scope>
    <source>
        <strain evidence="5">PBTS2</strain>
    </source>
</reference>
<dbReference type="Pfam" id="PF10531">
    <property type="entry name" value="SLBB"/>
    <property type="match status" value="1"/>
</dbReference>
<sequence length="318" mass="32228">MGGDDDRAHTVARLNSVRRQSDSARAEPRRVDEFDDPQGEPPIGQPQDGVVRPDPEWLLPAAQRPESPWSSLLPQRWRFARMDPGRPGVKALAAAGVFVVLVAGFAVFRDAPTPAPAPPLAVVSTDAADTRAPDSAMSESGSSGRSPDRTAGTAPVAETELVVSVVGLVAHPGLVRLQPGSRIADALAAAGGAVEGADLLALNMAARVSDGDQIVVGLVPAPAAPPVSGTTSGQGAGPGGVAGSTTDQAGPVAGGAVDLNTATVAELDALPGVGPVTATSIVSWRDTNGRFVSVDQLAEVDGIGPGRLTKIRDLVRVS</sequence>
<dbReference type="Proteomes" id="UP000076038">
    <property type="component" value="Chromosome"/>
</dbReference>
<evidence type="ECO:0000313" key="5">
    <source>
        <dbReference type="Proteomes" id="UP000076038"/>
    </source>
</evidence>
<dbReference type="NCBIfam" id="TIGR00426">
    <property type="entry name" value="competence protein ComEA helix-hairpin-helix repeat region"/>
    <property type="match status" value="1"/>
</dbReference>